<protein>
    <recommendedName>
        <fullName evidence="3">LAGLIDADG homing endonuclease</fullName>
    </recommendedName>
</protein>
<accession>A0ABD3V288</accession>
<evidence type="ECO:0008006" key="3">
    <source>
        <dbReference type="Google" id="ProtNLM"/>
    </source>
</evidence>
<dbReference type="EMBL" id="JBJQND010000014">
    <property type="protein sequence ID" value="KAL3855326.1"/>
    <property type="molecule type" value="Genomic_DNA"/>
</dbReference>
<sequence>MPIQVYIWLPQGDNVGHSSMTLSDGTHISWWPSNKNFKKKSNIASIFSSRASLSESLKVDIYLEGNIQPNKVYILRDGFIKEAAIRIWWVSFSSNGFYRVFTQNCCHAVFKALEAGGAWRYITDEDVTSRGGTLLKPIDIDTLVNKLTMFLSKKKNKPPLDHMSDY</sequence>
<reference evidence="1 2" key="1">
    <citation type="submission" date="2024-11" db="EMBL/GenBank/DDBJ databases">
        <title>Chromosome-level genome assembly of the freshwater bivalve Anodonta woodiana.</title>
        <authorList>
            <person name="Chen X."/>
        </authorList>
    </citation>
    <scope>NUCLEOTIDE SEQUENCE [LARGE SCALE GENOMIC DNA]</scope>
    <source>
        <strain evidence="1">MN2024</strain>
        <tissue evidence="1">Gills</tissue>
    </source>
</reference>
<organism evidence="1 2">
    <name type="scientific">Sinanodonta woodiana</name>
    <name type="common">Chinese pond mussel</name>
    <name type="synonym">Anodonta woodiana</name>
    <dbReference type="NCBI Taxonomy" id="1069815"/>
    <lineage>
        <taxon>Eukaryota</taxon>
        <taxon>Metazoa</taxon>
        <taxon>Spiralia</taxon>
        <taxon>Lophotrochozoa</taxon>
        <taxon>Mollusca</taxon>
        <taxon>Bivalvia</taxon>
        <taxon>Autobranchia</taxon>
        <taxon>Heteroconchia</taxon>
        <taxon>Palaeoheterodonta</taxon>
        <taxon>Unionida</taxon>
        <taxon>Unionoidea</taxon>
        <taxon>Unionidae</taxon>
        <taxon>Unioninae</taxon>
        <taxon>Sinanodonta</taxon>
    </lineage>
</organism>
<name>A0ABD3V288_SINWO</name>
<evidence type="ECO:0000313" key="2">
    <source>
        <dbReference type="Proteomes" id="UP001634394"/>
    </source>
</evidence>
<gene>
    <name evidence="1" type="ORF">ACJMK2_014542</name>
</gene>
<evidence type="ECO:0000313" key="1">
    <source>
        <dbReference type="EMBL" id="KAL3855326.1"/>
    </source>
</evidence>
<keyword evidence="2" id="KW-1185">Reference proteome</keyword>
<dbReference type="AlphaFoldDB" id="A0ABD3V288"/>
<comment type="caution">
    <text evidence="1">The sequence shown here is derived from an EMBL/GenBank/DDBJ whole genome shotgun (WGS) entry which is preliminary data.</text>
</comment>
<dbReference type="Proteomes" id="UP001634394">
    <property type="component" value="Unassembled WGS sequence"/>
</dbReference>
<proteinExistence type="predicted"/>